<evidence type="ECO:0000313" key="2">
    <source>
        <dbReference type="EMBL" id="NER27994.1"/>
    </source>
</evidence>
<comment type="caution">
    <text evidence="2">The sequence shown here is derived from an EMBL/GenBank/DDBJ whole genome shotgun (WGS) entry which is preliminary data.</text>
</comment>
<protein>
    <submittedName>
        <fullName evidence="2">Uncharacterized protein</fullName>
    </submittedName>
</protein>
<dbReference type="EMBL" id="JAAHFQ010000158">
    <property type="protein sequence ID" value="NER27994.1"/>
    <property type="molecule type" value="Genomic_DNA"/>
</dbReference>
<accession>A0A6B3ND22</accession>
<evidence type="ECO:0000256" key="1">
    <source>
        <dbReference type="SAM" id="MobiDB-lite"/>
    </source>
</evidence>
<dbReference type="AlphaFoldDB" id="A0A6B3ND22"/>
<proteinExistence type="predicted"/>
<feature type="compositionally biased region" description="Polar residues" evidence="1">
    <location>
        <begin position="260"/>
        <end position="270"/>
    </location>
</feature>
<gene>
    <name evidence="2" type="ORF">F6J89_10230</name>
</gene>
<sequence length="475" mass="53734">MSANNTKLSISVEINARRQLLAFQKEHKLNSLSSAVSLILKNYFQEIQGQEPAQEVAPTADSELINILSKRLDELGERLAVVEAQLRHSRSSDATKIIESLQITQSLKQPQDATYGSGEAADLYLGWEVPANISYVFNRYQSLNTDEAKAAFADKWISLCANSLETALVVCYSLLSLVKDNQMYQTSHWMEGYKTYTSFKNYFEHRFESLLEKWSQMELVHKFVVENCPQILEAMLRSQSIELSKNGSVDVVIAQQVASPTTHNQPQTRLELSKVESTEETPPVSIETIDQIQTSEAVEHKLEQLEKELSQEPPQPEIILMTTSEVSQFSGLTTGQLNRYKHRGTLPIEVSVEGVKYRVDYAKKGEQGRNLWSVQSLEAKEKQQQQQQQQEYSSASMQSVTEAASIATQTTAQESITPILTQTALSERLDVPRSTFRRKKNQMSEAEFAEWTSSNDPDGIAWAYSEELKQYYVCT</sequence>
<name>A0A6B3ND22_9CYAN</name>
<reference evidence="2" key="1">
    <citation type="submission" date="2019-11" db="EMBL/GenBank/DDBJ databases">
        <title>Genomic insights into an expanded diversity of filamentous marine cyanobacteria reveals the extraordinary biosynthetic potential of Moorea and Okeania.</title>
        <authorList>
            <person name="Ferreira Leao T."/>
            <person name="Wang M."/>
            <person name="Moss N."/>
            <person name="Da Silva R."/>
            <person name="Sanders J."/>
            <person name="Nurk S."/>
            <person name="Gurevich A."/>
            <person name="Humphrey G."/>
            <person name="Reher R."/>
            <person name="Zhu Q."/>
            <person name="Belda-Ferre P."/>
            <person name="Glukhov E."/>
            <person name="Rex R."/>
            <person name="Dorrestein P.C."/>
            <person name="Knight R."/>
            <person name="Pevzner P."/>
            <person name="Gerwick W.H."/>
            <person name="Gerwick L."/>
        </authorList>
    </citation>
    <scope>NUCLEOTIDE SEQUENCE</scope>
    <source>
        <strain evidence="2">SIO1C4</strain>
    </source>
</reference>
<feature type="region of interest" description="Disordered" evidence="1">
    <location>
        <begin position="260"/>
        <end position="283"/>
    </location>
</feature>
<organism evidence="2">
    <name type="scientific">Symploca sp. SIO1C4</name>
    <dbReference type="NCBI Taxonomy" id="2607765"/>
    <lineage>
        <taxon>Bacteria</taxon>
        <taxon>Bacillati</taxon>
        <taxon>Cyanobacteriota</taxon>
        <taxon>Cyanophyceae</taxon>
        <taxon>Coleofasciculales</taxon>
        <taxon>Coleofasciculaceae</taxon>
        <taxon>Symploca</taxon>
    </lineage>
</organism>